<dbReference type="Pfam" id="PF01738">
    <property type="entry name" value="DLH"/>
    <property type="match status" value="1"/>
</dbReference>
<accession>A0A225M4T6</accession>
<reference evidence="3" key="1">
    <citation type="submission" date="2017-06" db="EMBL/GenBank/DDBJ databases">
        <title>Herbaspirillum phytohormonus sp. nov., isolated from the root nodule of Robinia pseudoacacia in lead-zinc mine.</title>
        <authorList>
            <person name="Fan M."/>
            <person name="Lin Y."/>
        </authorList>
    </citation>
    <scope>NUCLEOTIDE SEQUENCE [LARGE SCALE GENOMIC DNA]</scope>
    <source>
        <strain evidence="3">SC-089</strain>
    </source>
</reference>
<sequence length="261" mass="28560">MSFSPITGAADTTLHTSAEGLKHGLVDMPTFDGTIKAYFAAPADRAHCPVILVIQEIFGLHEHIQDVCRRFAHEGYFAVAVELYQRQGDANAYTEIPNLVKEIVAKVPDEQVLADLDASARWAESQGADAKRLGVTGFCWGGRLAWLYAAHNPVCKAGVAWYGRLTTGHGPLQVRNPIDVAASLHAPVLGLYGAQDASIPVEDIRKMEAVLAHGGTASKASRFVIYSDAGHAFYSDYRPSFRKSEAEDGWAKALEWFRRYL</sequence>
<keyword evidence="3" id="KW-1185">Reference proteome</keyword>
<dbReference type="Gene3D" id="3.40.50.1820">
    <property type="entry name" value="alpha/beta hydrolase"/>
    <property type="match status" value="1"/>
</dbReference>
<feature type="domain" description="Dienelactone hydrolase" evidence="1">
    <location>
        <begin position="35"/>
        <end position="261"/>
    </location>
</feature>
<dbReference type="PANTHER" id="PTHR46623:SF6">
    <property type="entry name" value="ALPHA_BETA-HYDROLASES SUPERFAMILY PROTEIN"/>
    <property type="match status" value="1"/>
</dbReference>
<gene>
    <name evidence="2" type="ORF">CEY11_19075</name>
</gene>
<dbReference type="GO" id="GO:0016787">
    <property type="term" value="F:hydrolase activity"/>
    <property type="evidence" value="ECO:0007669"/>
    <property type="project" value="InterPro"/>
</dbReference>
<dbReference type="AlphaFoldDB" id="A0A225M4T6"/>
<evidence type="ECO:0000259" key="1">
    <source>
        <dbReference type="Pfam" id="PF01738"/>
    </source>
</evidence>
<organism evidence="2 3">
    <name type="scientific">Candidimonas nitroreducens</name>
    <dbReference type="NCBI Taxonomy" id="683354"/>
    <lineage>
        <taxon>Bacteria</taxon>
        <taxon>Pseudomonadati</taxon>
        <taxon>Pseudomonadota</taxon>
        <taxon>Betaproteobacteria</taxon>
        <taxon>Burkholderiales</taxon>
        <taxon>Alcaligenaceae</taxon>
        <taxon>Candidimonas</taxon>
    </lineage>
</organism>
<dbReference type="SUPFAM" id="SSF53474">
    <property type="entry name" value="alpha/beta-Hydrolases"/>
    <property type="match status" value="1"/>
</dbReference>
<dbReference type="InterPro" id="IPR051049">
    <property type="entry name" value="Dienelactone_hydrolase-like"/>
</dbReference>
<evidence type="ECO:0000313" key="2">
    <source>
        <dbReference type="EMBL" id="OWT56136.1"/>
    </source>
</evidence>
<dbReference type="Proteomes" id="UP000214603">
    <property type="component" value="Unassembled WGS sequence"/>
</dbReference>
<proteinExistence type="predicted"/>
<dbReference type="PANTHER" id="PTHR46623">
    <property type="entry name" value="CARBOXYMETHYLENEBUTENOLIDASE-RELATED"/>
    <property type="match status" value="1"/>
</dbReference>
<protein>
    <submittedName>
        <fullName evidence="2">Carboxymethylenebutenolidase</fullName>
    </submittedName>
</protein>
<name>A0A225M4T6_9BURK</name>
<dbReference type="InterPro" id="IPR029058">
    <property type="entry name" value="AB_hydrolase_fold"/>
</dbReference>
<dbReference type="InterPro" id="IPR002925">
    <property type="entry name" value="Dienelactn_hydro"/>
</dbReference>
<evidence type="ECO:0000313" key="3">
    <source>
        <dbReference type="Proteomes" id="UP000214603"/>
    </source>
</evidence>
<dbReference type="RefSeq" id="WP_088605014.1">
    <property type="nucleotide sequence ID" value="NZ_NJIH01000011.1"/>
</dbReference>
<dbReference type="OrthoDB" id="9787933at2"/>
<dbReference type="EMBL" id="NJIH01000011">
    <property type="protein sequence ID" value="OWT56136.1"/>
    <property type="molecule type" value="Genomic_DNA"/>
</dbReference>
<comment type="caution">
    <text evidence="2">The sequence shown here is derived from an EMBL/GenBank/DDBJ whole genome shotgun (WGS) entry which is preliminary data.</text>
</comment>